<dbReference type="EMBL" id="WUEK01000001">
    <property type="protein sequence ID" value="MXG88136.1"/>
    <property type="molecule type" value="Genomic_DNA"/>
</dbReference>
<accession>A0A6L7ERB3</accession>
<organism evidence="1 2">
    <name type="scientific">Nocardioides flavescens</name>
    <dbReference type="NCBI Taxonomy" id="2691959"/>
    <lineage>
        <taxon>Bacteria</taxon>
        <taxon>Bacillati</taxon>
        <taxon>Actinomycetota</taxon>
        <taxon>Actinomycetes</taxon>
        <taxon>Propionibacteriales</taxon>
        <taxon>Nocardioidaceae</taxon>
        <taxon>Nocardioides</taxon>
    </lineage>
</organism>
<dbReference type="SUPFAM" id="SSF52266">
    <property type="entry name" value="SGNH hydrolase"/>
    <property type="match status" value="1"/>
</dbReference>
<dbReference type="Gene3D" id="3.40.50.1110">
    <property type="entry name" value="SGNH hydrolase"/>
    <property type="match status" value="1"/>
</dbReference>
<dbReference type="AlphaFoldDB" id="A0A6L7ERB3"/>
<dbReference type="RefSeq" id="WP_160874278.1">
    <property type="nucleotide sequence ID" value="NZ_WUEK01000001.1"/>
</dbReference>
<protein>
    <submittedName>
        <fullName evidence="1">Uncharacterized protein</fullName>
    </submittedName>
</protein>
<keyword evidence="2" id="KW-1185">Reference proteome</keyword>
<proteinExistence type="predicted"/>
<evidence type="ECO:0000313" key="2">
    <source>
        <dbReference type="Proteomes" id="UP000473325"/>
    </source>
</evidence>
<comment type="caution">
    <text evidence="1">The sequence shown here is derived from an EMBL/GenBank/DDBJ whole genome shotgun (WGS) entry which is preliminary data.</text>
</comment>
<reference evidence="1 2" key="1">
    <citation type="submission" date="2019-12" db="EMBL/GenBank/DDBJ databases">
        <authorList>
            <person name="Kun Z."/>
        </authorList>
    </citation>
    <scope>NUCLEOTIDE SEQUENCE [LARGE SCALE GENOMIC DNA]</scope>
    <source>
        <strain evidence="1 2">YIM 123512</strain>
    </source>
</reference>
<sequence>MGRRERVLVALVALVAPLLVVGLVSLSGGAQAVKQPGAFDSSVGATQCALLGRRWSQQRGCARSRCVAGAVLFNANLGAEVCASRAGAPYGTYVEPSRCVALGRVWVASANYCASSPDRGTEAVAGAPQCRAPDAVYVVQGEKPGHYDECLAPAYADQLRGLAAAAGTTLAQQVDRRSALQCGDRVGRAMVDGVCALSDAPPPAHTDQTLVIGDSLGWRSADELEGRRPGWAVDAMPSRKIGELRGRLDAYRAVHGQPSALVVELGTNATTGFSERDLRSSVRSLPRSTAVLFVLPYRQVARGNAPSAATYGGWMRDLARTRSRTCVADWPRLLDQRPGLLLDGTHPTHRGEKVYAGLLATGLSGCR</sequence>
<dbReference type="InterPro" id="IPR036514">
    <property type="entry name" value="SGNH_hydro_sf"/>
</dbReference>
<gene>
    <name evidence="1" type="ORF">GRQ65_01065</name>
</gene>
<dbReference type="Proteomes" id="UP000473325">
    <property type="component" value="Unassembled WGS sequence"/>
</dbReference>
<name>A0A6L7ERB3_9ACTN</name>
<evidence type="ECO:0000313" key="1">
    <source>
        <dbReference type="EMBL" id="MXG88136.1"/>
    </source>
</evidence>